<dbReference type="InterPro" id="IPR020904">
    <property type="entry name" value="Sc_DH/Rdtase_CS"/>
</dbReference>
<dbReference type="RefSeq" id="WP_019050418.1">
    <property type="nucleotide sequence ID" value="NZ_BAFO02000008.1"/>
</dbReference>
<dbReference type="SMART" id="SM00822">
    <property type="entry name" value="PKS_KR"/>
    <property type="match status" value="1"/>
</dbReference>
<evidence type="ECO:0000313" key="5">
    <source>
        <dbReference type="Proteomes" id="UP000017048"/>
    </source>
</evidence>
<dbReference type="PRINTS" id="PR00080">
    <property type="entry name" value="SDRFAMILY"/>
</dbReference>
<dbReference type="InterPro" id="IPR057326">
    <property type="entry name" value="KR_dom"/>
</dbReference>
<dbReference type="PANTHER" id="PTHR43943:SF2">
    <property type="entry name" value="DEHYDROGENASE_REDUCTASE 4"/>
    <property type="match status" value="1"/>
</dbReference>
<feature type="domain" description="Ketoreductase" evidence="3">
    <location>
        <begin position="8"/>
        <end position="185"/>
    </location>
</feature>
<dbReference type="GeneID" id="91516767"/>
<dbReference type="InterPro" id="IPR036291">
    <property type="entry name" value="NAD(P)-bd_dom_sf"/>
</dbReference>
<dbReference type="OrthoDB" id="9789398at2"/>
<proteinExistence type="inferred from homology"/>
<dbReference type="Proteomes" id="UP000017048">
    <property type="component" value="Unassembled WGS sequence"/>
</dbReference>
<dbReference type="PROSITE" id="PS00061">
    <property type="entry name" value="ADH_SHORT"/>
    <property type="match status" value="1"/>
</dbReference>
<sequence>MTGRFDGQVAVVTGASRGIGLAIARRLVEEGARVVLTARTEEALDAAVAELGGPTVALAVAGKADDPEHQVATLAEAAQTFGGVDVLVNNTGINPVAGPVLDTDLGAARKTMEVNVFGAIGWTRAFRDRAGDRAKAVVNLASVAGLRPAADIGVYGVSKSALIGLTTQLAQELSPAIRVNAVAPAVVRTRFATALFEGKEQQVRAEYPLARLGEPADVAAAVAFLASGDAAWITGQTLVVDGGLTLGGGIR</sequence>
<dbReference type="Gene3D" id="3.40.50.720">
    <property type="entry name" value="NAD(P)-binding Rossmann-like Domain"/>
    <property type="match status" value="1"/>
</dbReference>
<protein>
    <submittedName>
        <fullName evidence="4">3-oxoacyl-[acyl-carrier-protein] reductase</fullName>
    </submittedName>
</protein>
<dbReference type="InterPro" id="IPR002347">
    <property type="entry name" value="SDR_fam"/>
</dbReference>
<dbReference type="EMBL" id="BAFO02000008">
    <property type="protein sequence ID" value="GAD82345.1"/>
    <property type="molecule type" value="Genomic_DNA"/>
</dbReference>
<dbReference type="PANTHER" id="PTHR43943">
    <property type="entry name" value="DEHYDROGENASE/REDUCTASE (SDR FAMILY) MEMBER 4"/>
    <property type="match status" value="1"/>
</dbReference>
<evidence type="ECO:0000313" key="4">
    <source>
        <dbReference type="EMBL" id="GAD82345.1"/>
    </source>
</evidence>
<dbReference type="GO" id="GO:0016491">
    <property type="term" value="F:oxidoreductase activity"/>
    <property type="evidence" value="ECO:0007669"/>
    <property type="project" value="UniProtKB-KW"/>
</dbReference>
<gene>
    <name evidence="4" type="ORF">NCAST_08_02170</name>
</gene>
<organism evidence="4 5">
    <name type="scientific">Nocardia asteroides NBRC 15531</name>
    <dbReference type="NCBI Taxonomy" id="1110697"/>
    <lineage>
        <taxon>Bacteria</taxon>
        <taxon>Bacillati</taxon>
        <taxon>Actinomycetota</taxon>
        <taxon>Actinomycetes</taxon>
        <taxon>Mycobacteriales</taxon>
        <taxon>Nocardiaceae</taxon>
        <taxon>Nocardia</taxon>
    </lineage>
</organism>
<comment type="similarity">
    <text evidence="1">Belongs to the short-chain dehydrogenases/reductases (SDR) family.</text>
</comment>
<dbReference type="CDD" id="cd05233">
    <property type="entry name" value="SDR_c"/>
    <property type="match status" value="1"/>
</dbReference>
<dbReference type="Pfam" id="PF13561">
    <property type="entry name" value="adh_short_C2"/>
    <property type="match status" value="1"/>
</dbReference>
<keyword evidence="5" id="KW-1185">Reference proteome</keyword>
<keyword evidence="2" id="KW-0560">Oxidoreductase</keyword>
<accession>U5E5I7</accession>
<dbReference type="AlphaFoldDB" id="U5E5I7"/>
<dbReference type="eggNOG" id="COG1028">
    <property type="taxonomic scope" value="Bacteria"/>
</dbReference>
<evidence type="ECO:0000256" key="2">
    <source>
        <dbReference type="ARBA" id="ARBA00023002"/>
    </source>
</evidence>
<dbReference type="NCBIfam" id="NF005559">
    <property type="entry name" value="PRK07231.1"/>
    <property type="match status" value="1"/>
</dbReference>
<dbReference type="PRINTS" id="PR00081">
    <property type="entry name" value="GDHRDH"/>
</dbReference>
<comment type="caution">
    <text evidence="4">The sequence shown here is derived from an EMBL/GenBank/DDBJ whole genome shotgun (WGS) entry which is preliminary data.</text>
</comment>
<evidence type="ECO:0000256" key="1">
    <source>
        <dbReference type="ARBA" id="ARBA00006484"/>
    </source>
</evidence>
<dbReference type="FunFam" id="3.40.50.720:FF:000084">
    <property type="entry name" value="Short-chain dehydrogenase reductase"/>
    <property type="match status" value="1"/>
</dbReference>
<dbReference type="SUPFAM" id="SSF51735">
    <property type="entry name" value="NAD(P)-binding Rossmann-fold domains"/>
    <property type="match status" value="1"/>
</dbReference>
<reference evidence="4 5" key="1">
    <citation type="journal article" date="2014" name="BMC Genomics">
        <title>Genome based analysis of type-I polyketide synthase and nonribosomal peptide synthetase gene clusters in seven strains of five representative Nocardia species.</title>
        <authorList>
            <person name="Komaki H."/>
            <person name="Ichikawa N."/>
            <person name="Hosoyama A."/>
            <person name="Takahashi-Nakaguchi A."/>
            <person name="Matsuzawa T."/>
            <person name="Suzuki K."/>
            <person name="Fujita N."/>
            <person name="Gonoi T."/>
        </authorList>
    </citation>
    <scope>NUCLEOTIDE SEQUENCE [LARGE SCALE GENOMIC DNA]</scope>
    <source>
        <strain evidence="4 5">NBRC 15531</strain>
    </source>
</reference>
<evidence type="ECO:0000259" key="3">
    <source>
        <dbReference type="SMART" id="SM00822"/>
    </source>
</evidence>
<name>U5E5I7_NOCAS</name>
<dbReference type="STRING" id="1824.SAMN05444423_105156"/>